<feature type="domain" description="HEPN" evidence="2">
    <location>
        <begin position="1"/>
        <end position="83"/>
    </location>
</feature>
<keyword evidence="1" id="KW-0175">Coiled coil</keyword>
<dbReference type="KEGG" id="sjv:SJAV_08360"/>
<dbReference type="EMBL" id="AP031322">
    <property type="protein sequence ID" value="BFH72892.1"/>
    <property type="molecule type" value="Genomic_DNA"/>
</dbReference>
<organism evidence="3">
    <name type="scientific">Sulfurisphaera javensis</name>
    <dbReference type="NCBI Taxonomy" id="2049879"/>
    <lineage>
        <taxon>Archaea</taxon>
        <taxon>Thermoproteota</taxon>
        <taxon>Thermoprotei</taxon>
        <taxon>Sulfolobales</taxon>
        <taxon>Sulfolobaceae</taxon>
        <taxon>Sulfurisphaera</taxon>
    </lineage>
</organism>
<dbReference type="PROSITE" id="PS50910">
    <property type="entry name" value="HEPN"/>
    <property type="match status" value="1"/>
</dbReference>
<sequence length="99" mass="11689">MYLKDVLFASELKSHEIRSMLSTLTKLLRENEYKDLAKEIEELSREHRDKLKDLVDSYIDSHYEDIEYDKTQADELIELVEKIISKLEEVSKRAKLGEG</sequence>
<dbReference type="AlphaFoldDB" id="A0AAT9GQ26"/>
<name>A0AAT9GQ26_9CREN</name>
<dbReference type="Gene3D" id="1.20.120.330">
    <property type="entry name" value="Nucleotidyltransferases domain 2"/>
    <property type="match status" value="1"/>
</dbReference>
<dbReference type="SUPFAM" id="SSF81593">
    <property type="entry name" value="Nucleotidyltransferase substrate binding subunit/domain"/>
    <property type="match status" value="1"/>
</dbReference>
<reference evidence="3" key="1">
    <citation type="submission" date="2024-03" db="EMBL/GenBank/DDBJ databases">
        <title>Complete genome sequence of Sulfurisphaera javensis strain KD-1.</title>
        <authorList>
            <person name="Sakai H."/>
            <person name="Nur N."/>
            <person name="Suwanto A."/>
            <person name="Kurosawa N."/>
        </authorList>
    </citation>
    <scope>NUCLEOTIDE SEQUENCE</scope>
    <source>
        <strain evidence="3">KD-1</strain>
    </source>
</reference>
<proteinExistence type="predicted"/>
<dbReference type="Pfam" id="PF05168">
    <property type="entry name" value="HEPN"/>
    <property type="match status" value="1"/>
</dbReference>
<protein>
    <recommendedName>
        <fullName evidence="2">HEPN domain-containing protein</fullName>
    </recommendedName>
</protein>
<evidence type="ECO:0000259" key="2">
    <source>
        <dbReference type="PROSITE" id="PS50910"/>
    </source>
</evidence>
<evidence type="ECO:0000256" key="1">
    <source>
        <dbReference type="SAM" id="Coils"/>
    </source>
</evidence>
<gene>
    <name evidence="3" type="ORF">SJAV_08360</name>
</gene>
<evidence type="ECO:0000313" key="3">
    <source>
        <dbReference type="EMBL" id="BFH72892.1"/>
    </source>
</evidence>
<feature type="coiled-coil region" evidence="1">
    <location>
        <begin position="26"/>
        <end position="93"/>
    </location>
</feature>
<accession>A0AAT9GQ26</accession>
<dbReference type="InterPro" id="IPR007842">
    <property type="entry name" value="HEPN_dom"/>
</dbReference>